<feature type="transmembrane region" description="Helical" evidence="2">
    <location>
        <begin position="183"/>
        <end position="200"/>
    </location>
</feature>
<sequence>MAHHHNPQVDPHLHQLGNAAAAVPTTIAGTGLMIAIPIFALVKNWLFPLGAPNLPATGDFFEFYQPINATPNKSATISLYGLQNRLTPPLLRATTLQALFEEHEAAVRRAQKIKKKQDLARTTFLEFKIRVMAEVHAAELARQAGERALQDQMLRYWTKSLERPNSSTTRYTSRTFSDTCRDIVLFVLIYGCAIVFLILVNQPRTGRALLNRIAATDSSLQWVSATFGQLLEYLKYLCAAMVIRKEFDMDELALVALKNPAFLKRIAADPNFLSMILQERTLEMMIDQKTKQFFERESSQFKSRIFGALFNKTQELGISVDNMSLSIQDIKKEHAEIRVVNKTAVATLFEEVMSSISSLLERIATLEASMTQFNELKALLDSDRKKDVDLVKRLFMIMHQDRATSVRFSNATEGCKDTDRLHAVVTAHIETIAITMAELRRRIDYPASMHGLPSPVPPPGINWGLPQATALPNGKKARLTPTAGRTSLSPRATPNSSS</sequence>
<keyword evidence="4" id="KW-1185">Reference proteome</keyword>
<evidence type="ECO:0000256" key="1">
    <source>
        <dbReference type="SAM" id="MobiDB-lite"/>
    </source>
</evidence>
<protein>
    <submittedName>
        <fullName evidence="3">Uncharacterized protein</fullName>
    </submittedName>
</protein>
<keyword evidence="2" id="KW-0472">Membrane</keyword>
<feature type="compositionally biased region" description="Polar residues" evidence="1">
    <location>
        <begin position="483"/>
        <end position="498"/>
    </location>
</feature>
<name>A0A6A7AT02_9PLEO</name>
<gene>
    <name evidence="3" type="ORF">T440DRAFT_522624</name>
</gene>
<dbReference type="AlphaFoldDB" id="A0A6A7AT02"/>
<keyword evidence="2" id="KW-1133">Transmembrane helix</keyword>
<reference evidence="3" key="1">
    <citation type="submission" date="2020-01" db="EMBL/GenBank/DDBJ databases">
        <authorList>
            <consortium name="DOE Joint Genome Institute"/>
            <person name="Haridas S."/>
            <person name="Albert R."/>
            <person name="Binder M."/>
            <person name="Bloem J."/>
            <person name="Labutti K."/>
            <person name="Salamov A."/>
            <person name="Andreopoulos B."/>
            <person name="Baker S.E."/>
            <person name="Barry K."/>
            <person name="Bills G."/>
            <person name="Bluhm B.H."/>
            <person name="Cannon C."/>
            <person name="Castanera R."/>
            <person name="Culley D.E."/>
            <person name="Daum C."/>
            <person name="Ezra D."/>
            <person name="Gonzalez J.B."/>
            <person name="Henrissat B."/>
            <person name="Kuo A."/>
            <person name="Liang C."/>
            <person name="Lipzen A."/>
            <person name="Lutzoni F."/>
            <person name="Magnuson J."/>
            <person name="Mondo S."/>
            <person name="Nolan M."/>
            <person name="Ohm R."/>
            <person name="Pangilinan J."/>
            <person name="Park H.-J."/>
            <person name="Ramirez L."/>
            <person name="Alfaro M."/>
            <person name="Sun H."/>
            <person name="Tritt A."/>
            <person name="Yoshinaga Y."/>
            <person name="Zwiers L.-H."/>
            <person name="Turgeon B.G."/>
            <person name="Goodwin S.B."/>
            <person name="Spatafora J.W."/>
            <person name="Crous P.W."/>
            <person name="Grigoriev I.V."/>
        </authorList>
    </citation>
    <scope>NUCLEOTIDE SEQUENCE</scope>
    <source>
        <strain evidence="3">IPT5</strain>
    </source>
</reference>
<evidence type="ECO:0000313" key="3">
    <source>
        <dbReference type="EMBL" id="KAF2845497.1"/>
    </source>
</evidence>
<feature type="region of interest" description="Disordered" evidence="1">
    <location>
        <begin position="461"/>
        <end position="498"/>
    </location>
</feature>
<evidence type="ECO:0000256" key="2">
    <source>
        <dbReference type="SAM" id="Phobius"/>
    </source>
</evidence>
<dbReference type="Proteomes" id="UP000799423">
    <property type="component" value="Unassembled WGS sequence"/>
</dbReference>
<dbReference type="EMBL" id="MU006346">
    <property type="protein sequence ID" value="KAF2845497.1"/>
    <property type="molecule type" value="Genomic_DNA"/>
</dbReference>
<keyword evidence="2" id="KW-0812">Transmembrane</keyword>
<organism evidence="3 4">
    <name type="scientific">Plenodomus tracheiphilus IPT5</name>
    <dbReference type="NCBI Taxonomy" id="1408161"/>
    <lineage>
        <taxon>Eukaryota</taxon>
        <taxon>Fungi</taxon>
        <taxon>Dikarya</taxon>
        <taxon>Ascomycota</taxon>
        <taxon>Pezizomycotina</taxon>
        <taxon>Dothideomycetes</taxon>
        <taxon>Pleosporomycetidae</taxon>
        <taxon>Pleosporales</taxon>
        <taxon>Pleosporineae</taxon>
        <taxon>Leptosphaeriaceae</taxon>
        <taxon>Plenodomus</taxon>
    </lineage>
</organism>
<proteinExistence type="predicted"/>
<evidence type="ECO:0000313" key="4">
    <source>
        <dbReference type="Proteomes" id="UP000799423"/>
    </source>
</evidence>
<accession>A0A6A7AT02</accession>
<feature type="transmembrane region" description="Helical" evidence="2">
    <location>
        <begin position="20"/>
        <end position="42"/>
    </location>
</feature>